<feature type="domain" description="Peptidase S24/S26A/S26B/S26C" evidence="1">
    <location>
        <begin position="99"/>
        <end position="157"/>
    </location>
</feature>
<gene>
    <name evidence="2" type="ORF">A3K90_00725</name>
</gene>
<evidence type="ECO:0000313" key="3">
    <source>
        <dbReference type="Proteomes" id="UP000076481"/>
    </source>
</evidence>
<dbReference type="InterPro" id="IPR010982">
    <property type="entry name" value="Lambda_DNA-bd_dom_sf"/>
</dbReference>
<dbReference type="Gene3D" id="1.10.260.40">
    <property type="entry name" value="lambda repressor-like DNA-binding domains"/>
    <property type="match status" value="1"/>
</dbReference>
<name>A0A165L7P2_PELLU</name>
<dbReference type="EMBL" id="LVWG01000034">
    <property type="protein sequence ID" value="KZK73681.1"/>
    <property type="molecule type" value="Genomic_DNA"/>
</dbReference>
<dbReference type="Pfam" id="PF00717">
    <property type="entry name" value="Peptidase_S24"/>
    <property type="match status" value="1"/>
</dbReference>
<evidence type="ECO:0000313" key="2">
    <source>
        <dbReference type="EMBL" id="KZK73681.1"/>
    </source>
</evidence>
<reference evidence="2 3" key="1">
    <citation type="submission" date="2016-03" db="EMBL/GenBank/DDBJ databases">
        <title>Speciation and ecological success in dimly lit waters: horizontal gene transfer in a green sulfur bacteria bloom unveiled by metagenomic assembly.</title>
        <authorList>
            <person name="Llorens-Mares T."/>
            <person name="Liu Z."/>
            <person name="Allen L.Z."/>
            <person name="Rusch D.B."/>
            <person name="Craig M.T."/>
            <person name="Dupont C.L."/>
            <person name="Bryant D.A."/>
            <person name="Casamayor E.O."/>
        </authorList>
    </citation>
    <scope>NUCLEOTIDE SEQUENCE [LARGE SCALE GENOMIC DNA]</scope>
    <source>
        <strain evidence="2">CIII</strain>
    </source>
</reference>
<dbReference type="AlphaFoldDB" id="A0A165L7P2"/>
<proteinExistence type="predicted"/>
<sequence length="186" mass="20466">MNTNQQEKNQQLQTTGIRIRMFGRLRYATVKAFADAMQMSASNLQLYMSDRRRPGTPILTRLEAIGCNASWILTGNGDIMKASADCINPAYPAKVVVEESGSAGILRIEARGKWMTPDSIMEGDALVVDTTGRPEKGDYILKEHHKRRIIKQWEKGDEPAGVIIQLIRGQAGLRRMGGIPPGEGGA</sequence>
<comment type="caution">
    <text evidence="2">The sequence shown here is derived from an EMBL/GenBank/DDBJ whole genome shotgun (WGS) entry which is preliminary data.</text>
</comment>
<dbReference type="Proteomes" id="UP000076481">
    <property type="component" value="Unassembled WGS sequence"/>
</dbReference>
<protein>
    <recommendedName>
        <fullName evidence="1">Peptidase S24/S26A/S26B/S26C domain-containing protein</fullName>
    </recommendedName>
</protein>
<dbReference type="InterPro" id="IPR015927">
    <property type="entry name" value="Peptidase_S24_S26A/B/C"/>
</dbReference>
<accession>A0A165L7P2</accession>
<evidence type="ECO:0000259" key="1">
    <source>
        <dbReference type="Pfam" id="PF00717"/>
    </source>
</evidence>
<organism evidence="2 3">
    <name type="scientific">Pelodictyon luteolum</name>
    <dbReference type="NCBI Taxonomy" id="1100"/>
    <lineage>
        <taxon>Bacteria</taxon>
        <taxon>Pseudomonadati</taxon>
        <taxon>Chlorobiota</taxon>
        <taxon>Chlorobiia</taxon>
        <taxon>Chlorobiales</taxon>
        <taxon>Chlorobiaceae</taxon>
        <taxon>Chlorobium/Pelodictyon group</taxon>
        <taxon>Pelodictyon</taxon>
    </lineage>
</organism>
<dbReference type="RefSeq" id="WP_303682122.1">
    <property type="nucleotide sequence ID" value="NZ_LVWG01000034.1"/>
</dbReference>
<dbReference type="SUPFAM" id="SSF51306">
    <property type="entry name" value="LexA/Signal peptidase"/>
    <property type="match status" value="1"/>
</dbReference>
<dbReference type="InterPro" id="IPR036286">
    <property type="entry name" value="LexA/Signal_pep-like_sf"/>
</dbReference>
<dbReference type="GO" id="GO:0003677">
    <property type="term" value="F:DNA binding"/>
    <property type="evidence" value="ECO:0007669"/>
    <property type="project" value="InterPro"/>
</dbReference>
<dbReference type="Gene3D" id="2.10.109.10">
    <property type="entry name" value="Umud Fragment, subunit A"/>
    <property type="match status" value="1"/>
</dbReference>